<gene>
    <name evidence="2" type="ORF">CW354_14255</name>
</gene>
<feature type="transmembrane region" description="Helical" evidence="1">
    <location>
        <begin position="380"/>
        <end position="397"/>
    </location>
</feature>
<evidence type="ECO:0000313" key="3">
    <source>
        <dbReference type="Proteomes" id="UP000239504"/>
    </source>
</evidence>
<name>A0A2S7K430_9PROT</name>
<keyword evidence="1" id="KW-1133">Transmembrane helix</keyword>
<dbReference type="AlphaFoldDB" id="A0A2S7K430"/>
<reference evidence="2 3" key="1">
    <citation type="submission" date="2017-12" db="EMBL/GenBank/DDBJ databases">
        <authorList>
            <person name="Hurst M.R.H."/>
        </authorList>
    </citation>
    <scope>NUCLEOTIDE SEQUENCE [LARGE SCALE GENOMIC DNA]</scope>
    <source>
        <strain evidence="2 3">SY-3-19</strain>
    </source>
</reference>
<organism evidence="2 3">
    <name type="scientific">Hyphococcus luteus</name>
    <dbReference type="NCBI Taxonomy" id="2058213"/>
    <lineage>
        <taxon>Bacteria</taxon>
        <taxon>Pseudomonadati</taxon>
        <taxon>Pseudomonadota</taxon>
        <taxon>Alphaproteobacteria</taxon>
        <taxon>Parvularculales</taxon>
        <taxon>Parvularculaceae</taxon>
        <taxon>Hyphococcus</taxon>
    </lineage>
</organism>
<accession>A0A2S7K430</accession>
<keyword evidence="1" id="KW-0812">Transmembrane</keyword>
<keyword evidence="1" id="KW-0472">Membrane</keyword>
<evidence type="ECO:0000256" key="1">
    <source>
        <dbReference type="SAM" id="Phobius"/>
    </source>
</evidence>
<protein>
    <submittedName>
        <fullName evidence="2">Uncharacterized protein</fullName>
    </submittedName>
</protein>
<dbReference type="EMBL" id="PJCH01000010">
    <property type="protein sequence ID" value="PQA87198.1"/>
    <property type="molecule type" value="Genomic_DNA"/>
</dbReference>
<keyword evidence="3" id="KW-1185">Reference proteome</keyword>
<proteinExistence type="predicted"/>
<comment type="caution">
    <text evidence="2">The sequence shown here is derived from an EMBL/GenBank/DDBJ whole genome shotgun (WGS) entry which is preliminary data.</text>
</comment>
<dbReference type="SUPFAM" id="SSF69304">
    <property type="entry name" value="Tricorn protease N-terminal domain"/>
    <property type="match status" value="1"/>
</dbReference>
<evidence type="ECO:0000313" key="2">
    <source>
        <dbReference type="EMBL" id="PQA87198.1"/>
    </source>
</evidence>
<dbReference type="Proteomes" id="UP000239504">
    <property type="component" value="Unassembled WGS sequence"/>
</dbReference>
<sequence>MPFAVSAPAMAGPIILEATPVFDGSFFEFEAHIADVDVEADGADIAAVRLGRDGGGDYVVFEVVSDVAFALGQGPLGGAHIELLTDERSAIAMGRFSEDQDGSLLPEGNLFVTNLANADAGSPDAAGDFIVYAANSAIPPGEPGGDADEVWLRNLRTGEHVLLREAAAGDVSDVRIADDWIVWNEGDVTLALNVASIGTGTPPTTVRGPVPVTDDAEIDSRFIVWTEQLSEFGFDAETRAQEIGGSSFFVTPDGLDDGFDEIDPATWGDLIAFGLVDRATGLGDIVLADILADTTEIFDLDLGGLSSLALTGEFLTFNALDGGGISQAFLLRIADGALLQLTDGPEGGGVADVFGDLVAYISGRQLFVAKIGEDVAEVPLPPAFAAFGLGFAGFAGLRRRRQRNGSPGSPTAKG</sequence>